<dbReference type="Proteomes" id="UP001236014">
    <property type="component" value="Chromosome"/>
</dbReference>
<dbReference type="PANTHER" id="PTHR35848">
    <property type="entry name" value="OXALATE-BINDING PROTEIN"/>
    <property type="match status" value="1"/>
</dbReference>
<dbReference type="EMBL" id="CP127294">
    <property type="protein sequence ID" value="WIX77106.1"/>
    <property type="molecule type" value="Genomic_DNA"/>
</dbReference>
<evidence type="ECO:0000256" key="1">
    <source>
        <dbReference type="ARBA" id="ARBA00022723"/>
    </source>
</evidence>
<proteinExistence type="predicted"/>
<accession>A0A9Y2IDP9</accession>
<dbReference type="RefSeq" id="WP_285967848.1">
    <property type="nucleotide sequence ID" value="NZ_CP127294.1"/>
</dbReference>
<dbReference type="Pfam" id="PF07883">
    <property type="entry name" value="Cupin_2"/>
    <property type="match status" value="2"/>
</dbReference>
<evidence type="ECO:0000313" key="4">
    <source>
        <dbReference type="Proteomes" id="UP001236014"/>
    </source>
</evidence>
<dbReference type="GO" id="GO:0046872">
    <property type="term" value="F:metal ion binding"/>
    <property type="evidence" value="ECO:0007669"/>
    <property type="project" value="UniProtKB-KW"/>
</dbReference>
<keyword evidence="1" id="KW-0479">Metal-binding</keyword>
<dbReference type="AlphaFoldDB" id="A0A9Y2IDP9"/>
<dbReference type="InterPro" id="IPR011051">
    <property type="entry name" value="RmlC_Cupin_sf"/>
</dbReference>
<dbReference type="PANTHER" id="PTHR35848:SF6">
    <property type="entry name" value="CUPIN TYPE-2 DOMAIN-CONTAINING PROTEIN"/>
    <property type="match status" value="1"/>
</dbReference>
<feature type="domain" description="Cupin type-2" evidence="2">
    <location>
        <begin position="234"/>
        <end position="305"/>
    </location>
</feature>
<dbReference type="InterPro" id="IPR013096">
    <property type="entry name" value="Cupin_2"/>
</dbReference>
<evidence type="ECO:0000259" key="2">
    <source>
        <dbReference type="Pfam" id="PF07883"/>
    </source>
</evidence>
<protein>
    <submittedName>
        <fullName evidence="3">Cupin domain-containing protein</fullName>
    </submittedName>
</protein>
<gene>
    <name evidence="3" type="ORF">QRX50_37750</name>
</gene>
<dbReference type="InterPro" id="IPR014710">
    <property type="entry name" value="RmlC-like_jellyroll"/>
</dbReference>
<reference evidence="3 4" key="1">
    <citation type="submission" date="2023-06" db="EMBL/GenBank/DDBJ databases">
        <authorList>
            <person name="Oyuntsetseg B."/>
            <person name="Kim S.B."/>
        </authorList>
    </citation>
    <scope>NUCLEOTIDE SEQUENCE [LARGE SCALE GENOMIC DNA]</scope>
    <source>
        <strain evidence="3 4">2-15</strain>
    </source>
</reference>
<dbReference type="KEGG" id="acab:QRX50_37750"/>
<sequence length="356" mass="40575">MSTKTTTKTTHYHQQKARRAKFLEDWRDNHRTVIRGDDVKVEQTARGMRTGVYMGEDGDNPTRSIDALVHEVDHGVVTTIHRHSWDAMVLGVGGRGWLEIDGERVHVAPGDSAHIPAWAWHRSGNDQDETFRYLTFSSEPLLATMGMSILDDRGHEPVENLPGRPEFSAPDVQGDDAYARRLRRLGKEQQKRRSGRLHTDWDELEMLNTPRGTRTTFLLDRAIGYQASGITMAMFEIGQGRQQSMHRHAGEAWLYVVEGDGHSYLGTEPEGGENHPWKKGDLIVVDHFLWHQHFNDSKENTARVVRIHMFDSLLETMRALMDPAVLFEEPPDHIRDAQAGDVTTIVWPALDRPSWP</sequence>
<dbReference type="SUPFAM" id="SSF51182">
    <property type="entry name" value="RmlC-like cupins"/>
    <property type="match status" value="1"/>
</dbReference>
<dbReference type="InterPro" id="IPR051610">
    <property type="entry name" value="GPI/OXD"/>
</dbReference>
<keyword evidence="4" id="KW-1185">Reference proteome</keyword>
<evidence type="ECO:0000313" key="3">
    <source>
        <dbReference type="EMBL" id="WIX77106.1"/>
    </source>
</evidence>
<organism evidence="3 4">
    <name type="scientific">Amycolatopsis carbonis</name>
    <dbReference type="NCBI Taxonomy" id="715471"/>
    <lineage>
        <taxon>Bacteria</taxon>
        <taxon>Bacillati</taxon>
        <taxon>Actinomycetota</taxon>
        <taxon>Actinomycetes</taxon>
        <taxon>Pseudonocardiales</taxon>
        <taxon>Pseudonocardiaceae</taxon>
        <taxon>Amycolatopsis</taxon>
    </lineage>
</organism>
<name>A0A9Y2IDP9_9PSEU</name>
<feature type="domain" description="Cupin type-2" evidence="2">
    <location>
        <begin position="71"/>
        <end position="135"/>
    </location>
</feature>
<dbReference type="Gene3D" id="2.60.120.10">
    <property type="entry name" value="Jelly Rolls"/>
    <property type="match status" value="2"/>
</dbReference>